<sequence length="254" mass="28843">MGTAMSMEFDVDMEEVLDQYEKGILTELSKLSAAVEDLDYSSFDSDSDTLPECVCCQENFPAGKMVQAQCSHFYCSECLTDLFQKSLHDDSLCPLQCCAKQIKVADAKKLIGRTLIAKYEYRLAEILDPDKTYCSDLICSQYIPRKKSGPHRVVCKCKCGVETCRRCKQKAHGDWDDCARHFDRLLEDLATSEGWKRCPECSRLIELEKGCFHIICVCGSAWCYLCTKNYNKQGKSCQCPLWDEALILNYGEVV</sequence>
<dbReference type="InterPro" id="IPR044066">
    <property type="entry name" value="TRIAD_supradom"/>
</dbReference>
<comment type="caution">
    <text evidence="12">The sequence shown here is derived from an EMBL/GenBank/DDBJ whole genome shotgun (WGS) entry which is preliminary data.</text>
</comment>
<gene>
    <name evidence="12" type="ORF">PSALAMII_LOCUS4214</name>
</gene>
<keyword evidence="5" id="KW-0677">Repeat</keyword>
<evidence type="ECO:0000313" key="12">
    <source>
        <dbReference type="EMBL" id="CAG8364411.1"/>
    </source>
</evidence>
<evidence type="ECO:0000313" key="13">
    <source>
        <dbReference type="Proteomes" id="UP001152646"/>
    </source>
</evidence>
<dbReference type="InterPro" id="IPR031127">
    <property type="entry name" value="E3_UB_ligase_RBR"/>
</dbReference>
<evidence type="ECO:0000256" key="2">
    <source>
        <dbReference type="ARBA" id="ARBA00012251"/>
    </source>
</evidence>
<feature type="domain" description="RING-type" evidence="10">
    <location>
        <begin position="53"/>
        <end position="95"/>
    </location>
</feature>
<dbReference type="EMBL" id="CAJVPA010000155">
    <property type="protein sequence ID" value="CAG8364411.1"/>
    <property type="molecule type" value="Genomic_DNA"/>
</dbReference>
<keyword evidence="7" id="KW-0833">Ubl conjugation pathway</keyword>
<dbReference type="Pfam" id="PF01485">
    <property type="entry name" value="IBR"/>
    <property type="match status" value="1"/>
</dbReference>
<dbReference type="EC" id="2.3.2.31" evidence="2"/>
<dbReference type="SUPFAM" id="SSF57850">
    <property type="entry name" value="RING/U-box"/>
    <property type="match status" value="2"/>
</dbReference>
<dbReference type="Proteomes" id="UP001152646">
    <property type="component" value="Unassembled WGS sequence"/>
</dbReference>
<feature type="domain" description="RING-type" evidence="11">
    <location>
        <begin position="49"/>
        <end position="243"/>
    </location>
</feature>
<proteinExistence type="predicted"/>
<keyword evidence="8" id="KW-0862">Zinc</keyword>
<dbReference type="AlphaFoldDB" id="A0A9W4J0Z0"/>
<evidence type="ECO:0000256" key="9">
    <source>
        <dbReference type="PROSITE-ProRule" id="PRU00175"/>
    </source>
</evidence>
<dbReference type="GO" id="GO:0008270">
    <property type="term" value="F:zinc ion binding"/>
    <property type="evidence" value="ECO:0007669"/>
    <property type="project" value="UniProtKB-KW"/>
</dbReference>
<keyword evidence="4" id="KW-0479">Metal-binding</keyword>
<organism evidence="12 13">
    <name type="scientific">Penicillium salamii</name>
    <dbReference type="NCBI Taxonomy" id="1612424"/>
    <lineage>
        <taxon>Eukaryota</taxon>
        <taxon>Fungi</taxon>
        <taxon>Dikarya</taxon>
        <taxon>Ascomycota</taxon>
        <taxon>Pezizomycotina</taxon>
        <taxon>Eurotiomycetes</taxon>
        <taxon>Eurotiomycetidae</taxon>
        <taxon>Eurotiales</taxon>
        <taxon>Aspergillaceae</taxon>
        <taxon>Penicillium</taxon>
    </lineage>
</organism>
<evidence type="ECO:0000256" key="4">
    <source>
        <dbReference type="ARBA" id="ARBA00022723"/>
    </source>
</evidence>
<dbReference type="PROSITE" id="PS50089">
    <property type="entry name" value="ZF_RING_2"/>
    <property type="match status" value="1"/>
</dbReference>
<comment type="catalytic activity">
    <reaction evidence="1">
        <text>[E2 ubiquitin-conjugating enzyme]-S-ubiquitinyl-L-cysteine + [acceptor protein]-L-lysine = [E2 ubiquitin-conjugating enzyme]-L-cysteine + [acceptor protein]-N(6)-ubiquitinyl-L-lysine.</text>
        <dbReference type="EC" id="2.3.2.31"/>
    </reaction>
</comment>
<dbReference type="PANTHER" id="PTHR11685">
    <property type="entry name" value="RBR FAMILY RING FINGER AND IBR DOMAIN-CONTAINING"/>
    <property type="match status" value="1"/>
</dbReference>
<name>A0A9W4J0Z0_9EURO</name>
<evidence type="ECO:0000256" key="5">
    <source>
        <dbReference type="ARBA" id="ARBA00022737"/>
    </source>
</evidence>
<evidence type="ECO:0000259" key="11">
    <source>
        <dbReference type="PROSITE" id="PS51873"/>
    </source>
</evidence>
<dbReference type="InterPro" id="IPR017907">
    <property type="entry name" value="Znf_RING_CS"/>
</dbReference>
<protein>
    <recommendedName>
        <fullName evidence="2">RBR-type E3 ubiquitin transferase</fullName>
        <ecNumber evidence="2">2.3.2.31</ecNumber>
    </recommendedName>
</protein>
<dbReference type="OrthoDB" id="9977870at2759"/>
<evidence type="ECO:0000256" key="3">
    <source>
        <dbReference type="ARBA" id="ARBA00022679"/>
    </source>
</evidence>
<evidence type="ECO:0000256" key="1">
    <source>
        <dbReference type="ARBA" id="ARBA00001798"/>
    </source>
</evidence>
<keyword evidence="6 9" id="KW-0863">Zinc-finger</keyword>
<reference evidence="12" key="1">
    <citation type="submission" date="2021-07" db="EMBL/GenBank/DDBJ databases">
        <authorList>
            <person name="Branca A.L. A."/>
        </authorList>
    </citation>
    <scope>NUCLEOTIDE SEQUENCE</scope>
</reference>
<dbReference type="Gene3D" id="1.20.120.1750">
    <property type="match status" value="1"/>
</dbReference>
<dbReference type="Gene3D" id="3.30.40.10">
    <property type="entry name" value="Zinc/RING finger domain, C3HC4 (zinc finger)"/>
    <property type="match status" value="1"/>
</dbReference>
<keyword evidence="3" id="KW-0808">Transferase</keyword>
<dbReference type="InterPro" id="IPR013083">
    <property type="entry name" value="Znf_RING/FYVE/PHD"/>
</dbReference>
<dbReference type="GO" id="GO:0061630">
    <property type="term" value="F:ubiquitin protein ligase activity"/>
    <property type="evidence" value="ECO:0007669"/>
    <property type="project" value="UniProtKB-EC"/>
</dbReference>
<dbReference type="SMART" id="SM00647">
    <property type="entry name" value="IBR"/>
    <property type="match status" value="2"/>
</dbReference>
<evidence type="ECO:0000256" key="7">
    <source>
        <dbReference type="ARBA" id="ARBA00022786"/>
    </source>
</evidence>
<dbReference type="InterPro" id="IPR001841">
    <property type="entry name" value="Znf_RING"/>
</dbReference>
<dbReference type="PROSITE" id="PS51873">
    <property type="entry name" value="TRIAD"/>
    <property type="match status" value="1"/>
</dbReference>
<dbReference type="GO" id="GO:0016567">
    <property type="term" value="P:protein ubiquitination"/>
    <property type="evidence" value="ECO:0007669"/>
    <property type="project" value="InterPro"/>
</dbReference>
<accession>A0A9W4J0Z0</accession>
<dbReference type="CDD" id="cd22584">
    <property type="entry name" value="Rcat_RBR_unk"/>
    <property type="match status" value="1"/>
</dbReference>
<evidence type="ECO:0000256" key="8">
    <source>
        <dbReference type="ARBA" id="ARBA00022833"/>
    </source>
</evidence>
<dbReference type="InterPro" id="IPR002867">
    <property type="entry name" value="IBR_dom"/>
</dbReference>
<evidence type="ECO:0000259" key="10">
    <source>
        <dbReference type="PROSITE" id="PS50089"/>
    </source>
</evidence>
<evidence type="ECO:0000256" key="6">
    <source>
        <dbReference type="ARBA" id="ARBA00022771"/>
    </source>
</evidence>
<dbReference type="PROSITE" id="PS00518">
    <property type="entry name" value="ZF_RING_1"/>
    <property type="match status" value="1"/>
</dbReference>